<evidence type="ECO:0000256" key="5">
    <source>
        <dbReference type="ARBA" id="ARBA00023237"/>
    </source>
</evidence>
<dbReference type="EMBL" id="SNYV01000019">
    <property type="protein sequence ID" value="TDQ73524.1"/>
    <property type="molecule type" value="Genomic_DNA"/>
</dbReference>
<organism evidence="8 9">
    <name type="scientific">Sphingobacterium yanglingense</name>
    <dbReference type="NCBI Taxonomy" id="1437280"/>
    <lineage>
        <taxon>Bacteria</taxon>
        <taxon>Pseudomonadati</taxon>
        <taxon>Bacteroidota</taxon>
        <taxon>Sphingobacteriia</taxon>
        <taxon>Sphingobacteriales</taxon>
        <taxon>Sphingobacteriaceae</taxon>
        <taxon>Sphingobacterium</taxon>
    </lineage>
</organism>
<comment type="subcellular location">
    <subcellularLocation>
        <location evidence="1">Cell outer membrane</location>
    </subcellularLocation>
</comment>
<keyword evidence="4" id="KW-0472">Membrane</keyword>
<sequence>MTIKEQTELTSSRNSDLHIKRMKTKYILGMLATVLLMGSCKDFLDKEPFDKLVPSSYFKTEADLQLYTNSFYQDFIPSGLAIVQADEMGDYTSKNNSPTFIAGNFSPVDQGKWDWTKLRNVNYFLSRYDNKEIPEEARKHYAGIARFFRAYFYFDKVKTYGDVPWYNKPLATDDPELYKKQDPRAMVMDSVLADIDFAIANIRSAKDNSSSMITKWVALGLKSRICLFEGTFRKYHENLGLKSTANKWLEESAKASKELIDGKQYAIYNTGKPNSDYRTLFISENAVATEVLWSNVFNNALKRWHEITWKFNSATYGARWGLNKQFVNTYLNVDGSRFTDKAGYDELEFKEEMKGRDARLGQSVRSLGYKRSDGSAAPPNFGYTFTGYHIHKFSLDDKRLDGVAEGFNSITMMRYAEILLNYAEAKAELGLMNDIIWAETIGELRKRAGVDPKAPTGVDPYMQKTYFPEVSDRYLMEVRRERGIELVYEGLRYDDLLRWRKGKLLEMDWKGIYVPGLGIEMDLDGNNTPDVCFVKAIPSKTTSGVVYFVVDDKAAKLSEGTKGHILWRIDEDRKFEDKKYLRPIANADIVDNKNLEQNPGWK</sequence>
<keyword evidence="5" id="KW-0998">Cell outer membrane</keyword>
<evidence type="ECO:0000259" key="6">
    <source>
        <dbReference type="Pfam" id="PF07980"/>
    </source>
</evidence>
<dbReference type="Pfam" id="PF14322">
    <property type="entry name" value="SusD-like_3"/>
    <property type="match status" value="1"/>
</dbReference>
<dbReference type="InterPro" id="IPR011990">
    <property type="entry name" value="TPR-like_helical_dom_sf"/>
</dbReference>
<keyword evidence="9" id="KW-1185">Reference proteome</keyword>
<keyword evidence="3" id="KW-0732">Signal</keyword>
<evidence type="ECO:0000256" key="3">
    <source>
        <dbReference type="ARBA" id="ARBA00022729"/>
    </source>
</evidence>
<comment type="similarity">
    <text evidence="2">Belongs to the SusD family.</text>
</comment>
<evidence type="ECO:0000259" key="7">
    <source>
        <dbReference type="Pfam" id="PF14322"/>
    </source>
</evidence>
<accession>A0A4R6W4L1</accession>
<evidence type="ECO:0000256" key="1">
    <source>
        <dbReference type="ARBA" id="ARBA00004442"/>
    </source>
</evidence>
<name>A0A4R6W4L1_9SPHI</name>
<feature type="domain" description="SusD-like N-terminal" evidence="7">
    <location>
        <begin position="42"/>
        <end position="227"/>
    </location>
</feature>
<evidence type="ECO:0000313" key="9">
    <source>
        <dbReference type="Proteomes" id="UP000295292"/>
    </source>
</evidence>
<dbReference type="Proteomes" id="UP000295292">
    <property type="component" value="Unassembled WGS sequence"/>
</dbReference>
<dbReference type="AlphaFoldDB" id="A0A4R6W4L1"/>
<dbReference type="InterPro" id="IPR033985">
    <property type="entry name" value="SusD-like_N"/>
</dbReference>
<gene>
    <name evidence="8" type="ORF">CLV99_4578</name>
</gene>
<evidence type="ECO:0000313" key="8">
    <source>
        <dbReference type="EMBL" id="TDQ73524.1"/>
    </source>
</evidence>
<dbReference type="SUPFAM" id="SSF48452">
    <property type="entry name" value="TPR-like"/>
    <property type="match status" value="1"/>
</dbReference>
<feature type="domain" description="RagB/SusD" evidence="6">
    <location>
        <begin position="318"/>
        <end position="601"/>
    </location>
</feature>
<dbReference type="InterPro" id="IPR012944">
    <property type="entry name" value="SusD_RagB_dom"/>
</dbReference>
<evidence type="ECO:0000256" key="2">
    <source>
        <dbReference type="ARBA" id="ARBA00006275"/>
    </source>
</evidence>
<protein>
    <submittedName>
        <fullName evidence="8">Putative outer membrane starch-binding protein</fullName>
    </submittedName>
</protein>
<evidence type="ECO:0000256" key="4">
    <source>
        <dbReference type="ARBA" id="ARBA00023136"/>
    </source>
</evidence>
<reference evidence="8 9" key="1">
    <citation type="submission" date="2019-03" db="EMBL/GenBank/DDBJ databases">
        <title>Genomic Encyclopedia of Archaeal and Bacterial Type Strains, Phase II (KMG-II): from individual species to whole genera.</title>
        <authorList>
            <person name="Goeker M."/>
        </authorList>
    </citation>
    <scope>NUCLEOTIDE SEQUENCE [LARGE SCALE GENOMIC DNA]</scope>
    <source>
        <strain evidence="8 9">DSM 28353</strain>
    </source>
</reference>
<comment type="caution">
    <text evidence="8">The sequence shown here is derived from an EMBL/GenBank/DDBJ whole genome shotgun (WGS) entry which is preliminary data.</text>
</comment>
<dbReference type="Pfam" id="PF07980">
    <property type="entry name" value="SusD_RagB"/>
    <property type="match status" value="1"/>
</dbReference>
<proteinExistence type="inferred from homology"/>
<dbReference type="GO" id="GO:0009279">
    <property type="term" value="C:cell outer membrane"/>
    <property type="evidence" value="ECO:0007669"/>
    <property type="project" value="UniProtKB-SubCell"/>
</dbReference>
<dbReference type="Gene3D" id="1.25.40.390">
    <property type="match status" value="1"/>
</dbReference>